<reference evidence="2" key="1">
    <citation type="submission" date="2014-12" db="EMBL/GenBank/DDBJ databases">
        <title>Insight into the proteome of Arion vulgaris.</title>
        <authorList>
            <person name="Aradska J."/>
            <person name="Bulat T."/>
            <person name="Smidak R."/>
            <person name="Sarate P."/>
            <person name="Gangsoo J."/>
            <person name="Sialana F."/>
            <person name="Bilban M."/>
            <person name="Lubec G."/>
        </authorList>
    </citation>
    <scope>NUCLEOTIDE SEQUENCE</scope>
    <source>
        <tissue evidence="2">Skin</tissue>
    </source>
</reference>
<sequence>AFGNTASGFTTSGMSGFGATSQSSGFVSAPQNIFGSSSQNQTPSFGSQPGTLQTGTFGSQTQAGSLQPG</sequence>
<dbReference type="AlphaFoldDB" id="A0A0B7C7C9"/>
<feature type="compositionally biased region" description="Low complexity" evidence="1">
    <location>
        <begin position="1"/>
        <end position="21"/>
    </location>
</feature>
<feature type="region of interest" description="Disordered" evidence="1">
    <location>
        <begin position="1"/>
        <end position="69"/>
    </location>
</feature>
<protein>
    <submittedName>
        <fullName evidence="2">Uncharacterized protein</fullName>
    </submittedName>
</protein>
<organism evidence="2">
    <name type="scientific">Arion vulgaris</name>
    <dbReference type="NCBI Taxonomy" id="1028688"/>
    <lineage>
        <taxon>Eukaryota</taxon>
        <taxon>Metazoa</taxon>
        <taxon>Spiralia</taxon>
        <taxon>Lophotrochozoa</taxon>
        <taxon>Mollusca</taxon>
        <taxon>Gastropoda</taxon>
        <taxon>Heterobranchia</taxon>
        <taxon>Euthyneura</taxon>
        <taxon>Panpulmonata</taxon>
        <taxon>Eupulmonata</taxon>
        <taxon>Stylommatophora</taxon>
        <taxon>Helicina</taxon>
        <taxon>Arionoidea</taxon>
        <taxon>Arionidae</taxon>
        <taxon>Arion</taxon>
    </lineage>
</organism>
<dbReference type="EMBL" id="HACG01053459">
    <property type="protein sequence ID" value="CEL00330.1"/>
    <property type="molecule type" value="Transcribed_RNA"/>
</dbReference>
<proteinExistence type="predicted"/>
<feature type="non-terminal residue" evidence="2">
    <location>
        <position position="1"/>
    </location>
</feature>
<feature type="compositionally biased region" description="Polar residues" evidence="1">
    <location>
        <begin position="22"/>
        <end position="69"/>
    </location>
</feature>
<gene>
    <name evidence="2" type="primary">ORF223427</name>
</gene>
<feature type="non-terminal residue" evidence="2">
    <location>
        <position position="69"/>
    </location>
</feature>
<name>A0A0B7C7C9_9EUPU</name>
<accession>A0A0B7C7C9</accession>
<evidence type="ECO:0000313" key="2">
    <source>
        <dbReference type="EMBL" id="CEL00330.1"/>
    </source>
</evidence>
<evidence type="ECO:0000256" key="1">
    <source>
        <dbReference type="SAM" id="MobiDB-lite"/>
    </source>
</evidence>